<evidence type="ECO:0000256" key="6">
    <source>
        <dbReference type="ARBA" id="ARBA00022801"/>
    </source>
</evidence>
<dbReference type="UniPathway" id="UPA00158">
    <property type="reaction ID" value="UER00270"/>
</dbReference>
<evidence type="ECO:0000256" key="1">
    <source>
        <dbReference type="ARBA" id="ARBA00005098"/>
    </source>
</evidence>
<dbReference type="PIRSF" id="PIRSF036979">
    <property type="entry name" value="Arginase"/>
    <property type="match status" value="1"/>
</dbReference>
<feature type="binding site" evidence="10">
    <location>
        <position position="231"/>
    </location>
    <ligand>
        <name>Mn(2+)</name>
        <dbReference type="ChEBI" id="CHEBI:29035"/>
        <label>1</label>
    </ligand>
</feature>
<comment type="cofactor">
    <cofactor evidence="10 13">
        <name>Mn(2+)</name>
        <dbReference type="ChEBI" id="CHEBI:29035"/>
    </cofactor>
    <text evidence="10 13">Binds 2 manganese ions per subunit.</text>
</comment>
<feature type="binding site" evidence="10">
    <location>
        <position position="129"/>
    </location>
    <ligand>
        <name>Mn(2+)</name>
        <dbReference type="ChEBI" id="CHEBI:29035"/>
        <label>1</label>
    </ligand>
</feature>
<comment type="caution">
    <text evidence="14">The sequence shown here is derived from an EMBL/GenBank/DDBJ whole genome shotgun (WGS) entry which is preliminary data.</text>
</comment>
<dbReference type="PANTHER" id="PTHR43782">
    <property type="entry name" value="ARGINASE"/>
    <property type="match status" value="1"/>
</dbReference>
<evidence type="ECO:0000313" key="15">
    <source>
        <dbReference type="Proteomes" id="UP000229730"/>
    </source>
</evidence>
<dbReference type="FunCoup" id="A0A2G4YN97">
    <property type="interactions" value="484"/>
</dbReference>
<reference evidence="14 15" key="1">
    <citation type="submission" date="2017-10" db="EMBL/GenBank/DDBJ databases">
        <title>Frigbacter circumglobatus gen. nov. sp. nov., isolated from sediment cultured in situ.</title>
        <authorList>
            <person name="Zhao Z."/>
        </authorList>
    </citation>
    <scope>NUCLEOTIDE SEQUENCE [LARGE SCALE GENOMIC DNA]</scope>
    <source>
        <strain evidence="14 15">ZYL</strain>
    </source>
</reference>
<evidence type="ECO:0000256" key="3">
    <source>
        <dbReference type="ARBA" id="ARBA00018123"/>
    </source>
</evidence>
<comment type="pathway">
    <text evidence="1">Nitrogen metabolism; urea cycle; L-ornithine and urea from L-arginine: step 1/1.</text>
</comment>
<keyword evidence="15" id="KW-1185">Reference proteome</keyword>
<evidence type="ECO:0000256" key="10">
    <source>
        <dbReference type="PIRSR" id="PIRSR036979-1"/>
    </source>
</evidence>
<name>A0A2G4YN97_9PROT</name>
<evidence type="ECO:0000313" key="14">
    <source>
        <dbReference type="EMBL" id="PHZ83801.1"/>
    </source>
</evidence>
<dbReference type="GO" id="GO:0030145">
    <property type="term" value="F:manganese ion binding"/>
    <property type="evidence" value="ECO:0007669"/>
    <property type="project" value="TreeGrafter"/>
</dbReference>
<dbReference type="NCBIfam" id="TIGR01229">
    <property type="entry name" value="rocF_arginase"/>
    <property type="match status" value="1"/>
</dbReference>
<dbReference type="PANTHER" id="PTHR43782:SF3">
    <property type="entry name" value="ARGINASE"/>
    <property type="match status" value="1"/>
</dbReference>
<accession>A0A2G4YN97</accession>
<evidence type="ECO:0000256" key="2">
    <source>
        <dbReference type="ARBA" id="ARBA00012168"/>
    </source>
</evidence>
<dbReference type="InterPro" id="IPR020855">
    <property type="entry name" value="Ureohydrolase_Mn_BS"/>
</dbReference>
<dbReference type="PROSITE" id="PS51409">
    <property type="entry name" value="ARGINASE_2"/>
    <property type="match status" value="1"/>
</dbReference>
<dbReference type="Pfam" id="PF00491">
    <property type="entry name" value="Arginase"/>
    <property type="match status" value="1"/>
</dbReference>
<keyword evidence="7 10" id="KW-0464">Manganese</keyword>
<evidence type="ECO:0000256" key="5">
    <source>
        <dbReference type="ARBA" id="ARBA00022723"/>
    </source>
</evidence>
<dbReference type="InterPro" id="IPR006035">
    <property type="entry name" value="Ureohydrolase"/>
</dbReference>
<evidence type="ECO:0000256" key="4">
    <source>
        <dbReference type="ARBA" id="ARBA00022503"/>
    </source>
</evidence>
<dbReference type="PRINTS" id="PR00116">
    <property type="entry name" value="ARGINASE"/>
</dbReference>
<comment type="catalytic activity">
    <reaction evidence="8 13">
        <text>L-arginine + H2O = urea + L-ornithine</text>
        <dbReference type="Rhea" id="RHEA:20569"/>
        <dbReference type="ChEBI" id="CHEBI:15377"/>
        <dbReference type="ChEBI" id="CHEBI:16199"/>
        <dbReference type="ChEBI" id="CHEBI:32682"/>
        <dbReference type="ChEBI" id="CHEBI:46911"/>
        <dbReference type="EC" id="3.5.3.1"/>
    </reaction>
</comment>
<dbReference type="InterPro" id="IPR014033">
    <property type="entry name" value="Arginase"/>
</dbReference>
<comment type="similarity">
    <text evidence="11 12">Belongs to the arginase family.</text>
</comment>
<evidence type="ECO:0000256" key="12">
    <source>
        <dbReference type="RuleBase" id="RU003684"/>
    </source>
</evidence>
<feature type="binding site" evidence="10">
    <location>
        <position position="229"/>
    </location>
    <ligand>
        <name>Mn(2+)</name>
        <dbReference type="ChEBI" id="CHEBI:29035"/>
        <label>1</label>
    </ligand>
</feature>
<dbReference type="InParanoid" id="A0A2G4YN97"/>
<dbReference type="RefSeq" id="WP_099474897.1">
    <property type="nucleotide sequence ID" value="NZ_CP041025.1"/>
</dbReference>
<dbReference type="AlphaFoldDB" id="A0A2G4YN97"/>
<keyword evidence="6 12" id="KW-0378">Hydrolase</keyword>
<sequence>MSKNISLIGVPSDIGASDRGACMGPEALRVAGLAEELMDLGFAVKDTGNLYGPKNPENPPENGYRHLKENVIWSKNIQEAVFSEIHDGNLPITLGGDHAMSIGSIAAIARHCADQKKKLCVIWIDAHADFNTCDTSPSGNIHGMPVAVAAGYGPKELLAIGHKVPMVDAPDIYQVGIRSVDKHEKELVVEAGVVVYDMRCIDEIGMRETMHQILKEVEEKDACLHVSFDVDSLDPTIAPGVATTIPGGLTYREAQLCMEMIHDSGRMISLDIMEINPALDKQNGTAKLAVDLTTSLFGRQIFQPNRHNRKK</sequence>
<evidence type="ECO:0000256" key="7">
    <source>
        <dbReference type="ARBA" id="ARBA00023211"/>
    </source>
</evidence>
<dbReference type="SUPFAM" id="SSF52768">
    <property type="entry name" value="Arginase/deacetylase"/>
    <property type="match status" value="1"/>
</dbReference>
<evidence type="ECO:0000256" key="11">
    <source>
        <dbReference type="PROSITE-ProRule" id="PRU00742"/>
    </source>
</evidence>
<dbReference type="GO" id="GO:0006525">
    <property type="term" value="P:arginine metabolic process"/>
    <property type="evidence" value="ECO:0007669"/>
    <property type="project" value="UniProtKB-KW"/>
</dbReference>
<keyword evidence="4 13" id="KW-0056">Arginine metabolism</keyword>
<feature type="binding site" evidence="10">
    <location>
        <position position="125"/>
    </location>
    <ligand>
        <name>Mn(2+)</name>
        <dbReference type="ChEBI" id="CHEBI:29035"/>
        <label>1</label>
    </ligand>
</feature>
<dbReference type="Proteomes" id="UP000229730">
    <property type="component" value="Unassembled WGS sequence"/>
</dbReference>
<evidence type="ECO:0000256" key="13">
    <source>
        <dbReference type="RuleBase" id="RU361159"/>
    </source>
</evidence>
<keyword evidence="5 10" id="KW-0479">Metal-binding</keyword>
<gene>
    <name evidence="14" type="primary">rocF</name>
    <name evidence="14" type="ORF">CRD36_15720</name>
</gene>
<dbReference type="CDD" id="cd09989">
    <property type="entry name" value="Arginase"/>
    <property type="match status" value="1"/>
</dbReference>
<dbReference type="GO" id="GO:0005737">
    <property type="term" value="C:cytoplasm"/>
    <property type="evidence" value="ECO:0007669"/>
    <property type="project" value="TreeGrafter"/>
</dbReference>
<dbReference type="GO" id="GO:0000050">
    <property type="term" value="P:urea cycle"/>
    <property type="evidence" value="ECO:0007669"/>
    <property type="project" value="UniProtKB-UniPathway"/>
</dbReference>
<evidence type="ECO:0000256" key="8">
    <source>
        <dbReference type="ARBA" id="ARBA00047391"/>
    </source>
</evidence>
<dbReference type="GO" id="GO:0004053">
    <property type="term" value="F:arginase activity"/>
    <property type="evidence" value="ECO:0007669"/>
    <property type="project" value="UniProtKB-UniRule"/>
</dbReference>
<dbReference type="FunFam" id="3.40.800.10:FF:000012">
    <property type="entry name" value="Arginase"/>
    <property type="match status" value="1"/>
</dbReference>
<dbReference type="EMBL" id="PDEM01000031">
    <property type="protein sequence ID" value="PHZ83801.1"/>
    <property type="molecule type" value="Genomic_DNA"/>
</dbReference>
<proteinExistence type="inferred from homology"/>
<feature type="binding site" evidence="10">
    <location>
        <position position="98"/>
    </location>
    <ligand>
        <name>Mn(2+)</name>
        <dbReference type="ChEBI" id="CHEBI:29035"/>
        <label>1</label>
    </ligand>
</feature>
<dbReference type="OrthoDB" id="9788689at2"/>
<dbReference type="InterPro" id="IPR023696">
    <property type="entry name" value="Ureohydrolase_dom_sf"/>
</dbReference>
<feature type="binding site" evidence="10">
    <location>
        <position position="127"/>
    </location>
    <ligand>
        <name>Mn(2+)</name>
        <dbReference type="ChEBI" id="CHEBI:29035"/>
        <label>1</label>
    </ligand>
</feature>
<dbReference type="PROSITE" id="PS01053">
    <property type="entry name" value="ARGINASE_1"/>
    <property type="match status" value="1"/>
</dbReference>
<protein>
    <recommendedName>
        <fullName evidence="3 9">Arginase</fullName>
        <ecNumber evidence="2 9">3.5.3.1</ecNumber>
    </recommendedName>
</protein>
<dbReference type="Gene3D" id="3.40.800.10">
    <property type="entry name" value="Ureohydrolase domain"/>
    <property type="match status" value="1"/>
</dbReference>
<organism evidence="14 15">
    <name type="scientific">Paremcibacter congregatus</name>
    <dbReference type="NCBI Taxonomy" id="2043170"/>
    <lineage>
        <taxon>Bacteria</taxon>
        <taxon>Pseudomonadati</taxon>
        <taxon>Pseudomonadota</taxon>
        <taxon>Alphaproteobacteria</taxon>
        <taxon>Emcibacterales</taxon>
        <taxon>Emcibacteraceae</taxon>
        <taxon>Paremcibacter</taxon>
    </lineage>
</organism>
<evidence type="ECO:0000256" key="9">
    <source>
        <dbReference type="NCBIfam" id="TIGR01229"/>
    </source>
</evidence>
<dbReference type="EC" id="3.5.3.1" evidence="2 9"/>